<reference evidence="3 4" key="1">
    <citation type="journal article" date="2024" name="Plant Biotechnol. J.">
        <title>Dendrobium thyrsiflorum genome and its molecular insights into genes involved in important horticultural traits.</title>
        <authorList>
            <person name="Chen B."/>
            <person name="Wang J.Y."/>
            <person name="Zheng P.J."/>
            <person name="Li K.L."/>
            <person name="Liang Y.M."/>
            <person name="Chen X.F."/>
            <person name="Zhang C."/>
            <person name="Zhao X."/>
            <person name="He X."/>
            <person name="Zhang G.Q."/>
            <person name="Liu Z.J."/>
            <person name="Xu Q."/>
        </authorList>
    </citation>
    <scope>NUCLEOTIDE SEQUENCE [LARGE SCALE GENOMIC DNA]</scope>
    <source>
        <strain evidence="3">GZMU011</strain>
    </source>
</reference>
<feature type="region of interest" description="Disordered" evidence="1">
    <location>
        <begin position="301"/>
        <end position="334"/>
    </location>
</feature>
<keyword evidence="4" id="KW-1185">Reference proteome</keyword>
<evidence type="ECO:0000313" key="4">
    <source>
        <dbReference type="Proteomes" id="UP001552299"/>
    </source>
</evidence>
<accession>A0ABD0V0H7</accession>
<feature type="compositionally biased region" description="Polar residues" evidence="1">
    <location>
        <begin position="307"/>
        <end position="320"/>
    </location>
</feature>
<feature type="transmembrane region" description="Helical" evidence="2">
    <location>
        <begin position="32"/>
        <end position="50"/>
    </location>
</feature>
<evidence type="ECO:0000313" key="3">
    <source>
        <dbReference type="EMBL" id="KAL0918275.1"/>
    </source>
</evidence>
<sequence length="449" mass="49337">MTVERTEDLFPSALAGFNGRIRNFWLRRLSKACLHWLKLGIIVILALVITEPNFIEAAVLISGFLGLLSYPPPSPLPNPNFFLSTHSSRPNPLSPSQALGQPSLPYPPPPLAPSNVSPWSSMGDPNVDHGFLYDEQEMVDILHSPFFDVAFGDDRNANEYVDRILYQLTLAIEDQLPQGHWRIIGHPSTSPDLAPNPATSTRGFFLPTFAVLNIPASFRGSRTLVNSCLVAVLYPYTHPSVPQPFPMDPENIQATLDLIVGQLGTVAQQIRNTQADLAEFRRHTGFLGLLSYPPPSPLPNPNFFLSTHSSRPNPLSPSQALGQPSLPYPPPPLAPSNVSPWSSMGDPNVDHGFLYDEQEMVDILHSPFFDVAFGDDRNANEYVDRIFYQLTLAIEDQLPQGHWRIIGHPSTSPDLAPNPATSTRGFFLPTVPFPLKDPSFAGAASSATT</sequence>
<feature type="compositionally biased region" description="Polar residues" evidence="1">
    <location>
        <begin position="87"/>
        <end position="98"/>
    </location>
</feature>
<feature type="region of interest" description="Disordered" evidence="1">
    <location>
        <begin position="87"/>
        <end position="107"/>
    </location>
</feature>
<name>A0ABD0V0H7_DENTH</name>
<proteinExistence type="predicted"/>
<keyword evidence="2" id="KW-0812">Transmembrane</keyword>
<gene>
    <name evidence="3" type="ORF">M5K25_010274</name>
</gene>
<comment type="caution">
    <text evidence="3">The sequence shown here is derived from an EMBL/GenBank/DDBJ whole genome shotgun (WGS) entry which is preliminary data.</text>
</comment>
<dbReference type="EMBL" id="JANQDX010000009">
    <property type="protein sequence ID" value="KAL0918275.1"/>
    <property type="molecule type" value="Genomic_DNA"/>
</dbReference>
<keyword evidence="2" id="KW-0472">Membrane</keyword>
<protein>
    <submittedName>
        <fullName evidence="3">Uncharacterized protein</fullName>
    </submittedName>
</protein>
<dbReference type="AlphaFoldDB" id="A0ABD0V0H7"/>
<evidence type="ECO:0000256" key="1">
    <source>
        <dbReference type="SAM" id="MobiDB-lite"/>
    </source>
</evidence>
<keyword evidence="2" id="KW-1133">Transmembrane helix</keyword>
<organism evidence="3 4">
    <name type="scientific">Dendrobium thyrsiflorum</name>
    <name type="common">Pinecone-like raceme dendrobium</name>
    <name type="synonym">Orchid</name>
    <dbReference type="NCBI Taxonomy" id="117978"/>
    <lineage>
        <taxon>Eukaryota</taxon>
        <taxon>Viridiplantae</taxon>
        <taxon>Streptophyta</taxon>
        <taxon>Embryophyta</taxon>
        <taxon>Tracheophyta</taxon>
        <taxon>Spermatophyta</taxon>
        <taxon>Magnoliopsida</taxon>
        <taxon>Liliopsida</taxon>
        <taxon>Asparagales</taxon>
        <taxon>Orchidaceae</taxon>
        <taxon>Epidendroideae</taxon>
        <taxon>Malaxideae</taxon>
        <taxon>Dendrobiinae</taxon>
        <taxon>Dendrobium</taxon>
    </lineage>
</organism>
<evidence type="ECO:0000256" key="2">
    <source>
        <dbReference type="SAM" id="Phobius"/>
    </source>
</evidence>
<dbReference type="Proteomes" id="UP001552299">
    <property type="component" value="Unassembled WGS sequence"/>
</dbReference>